<keyword evidence="2" id="KW-1185">Reference proteome</keyword>
<dbReference type="AlphaFoldDB" id="A0A9K3CMY0"/>
<comment type="caution">
    <text evidence="1">The sequence shown here is derived from an EMBL/GenBank/DDBJ whole genome shotgun (WGS) entry which is preliminary data.</text>
</comment>
<dbReference type="EMBL" id="BDIP01000100">
    <property type="protein sequence ID" value="GIQ80071.1"/>
    <property type="molecule type" value="Genomic_DNA"/>
</dbReference>
<accession>A0A9K3CMY0</accession>
<organism evidence="1 2">
    <name type="scientific">Kipferlia bialata</name>
    <dbReference type="NCBI Taxonomy" id="797122"/>
    <lineage>
        <taxon>Eukaryota</taxon>
        <taxon>Metamonada</taxon>
        <taxon>Carpediemonas-like organisms</taxon>
        <taxon>Kipferlia</taxon>
    </lineage>
</organism>
<sequence>MTYPPGLKLQKRVKDPVTGEVGIPPFVLYLPRNHVNRVGVMYLTALRVERSPHRDAVVAALYEEMRWLLSRDPSLGYNLPECHCPVEREAAMRPIVLALLTAKARGDTDYEHEYQTISMGIGRVSLGWQLYYQALCYISCRFPKNLTLQRKALHGLQCLLDGLFVTLPVSNLLVHPTTFQTVAVTHADDLLQTIKVLLKTPDCLPIHSTLVSFVSSIVNHTLYMTDEERLQWGPVSPPMTNMELMSKDGSLVPKRTQTHVEDLAAHLDTPYIRTPLVISPDESSDDIGAVGEFCLPYPRSSVPQDFQQHHYCTHTEDRPCTRRDYVRELEKEREMLQRCDRIRPLRANWMMSYCEGAYTSEDIQAEIGAFPRNLHPSDLQKTYETLERVKRTGLFLMKYHQLMIPRYPGVYTTMRSVGSACRRDSDGKVVFTAGYAERAPFSSLHERYESSTLAQDNANATFGDLNSRRPGILSSPSKGIKKGHYLLERSLIVRPVTLPSCLVTHTRCLYTCHTCVDQIVMHSHKLYALYDARLQLERAIADIDFDAHSFERQFGGFGFGDYLSATDNPVTVIHGRRVPIEKQAATVLTAIFHGAGLFEKQPREIAFARDLIVSTCASRAKAITYQVLRLRAPVQWVDAIASETVVPSAIGEPDGELGT</sequence>
<protein>
    <submittedName>
        <fullName evidence="1">Uncharacterized protein</fullName>
    </submittedName>
</protein>
<gene>
    <name evidence="1" type="ORF">KIPB_000807</name>
</gene>
<dbReference type="Proteomes" id="UP000265618">
    <property type="component" value="Unassembled WGS sequence"/>
</dbReference>
<evidence type="ECO:0000313" key="2">
    <source>
        <dbReference type="Proteomes" id="UP000265618"/>
    </source>
</evidence>
<name>A0A9K3CMY0_9EUKA</name>
<reference evidence="1 2" key="1">
    <citation type="journal article" date="2018" name="PLoS ONE">
        <title>The draft genome of Kipferlia bialata reveals reductive genome evolution in fornicate parasites.</title>
        <authorList>
            <person name="Tanifuji G."/>
            <person name="Takabayashi S."/>
            <person name="Kume K."/>
            <person name="Takagi M."/>
            <person name="Nakayama T."/>
            <person name="Kamikawa R."/>
            <person name="Inagaki Y."/>
            <person name="Hashimoto T."/>
        </authorList>
    </citation>
    <scope>NUCLEOTIDE SEQUENCE [LARGE SCALE GENOMIC DNA]</scope>
    <source>
        <strain evidence="1">NY0173</strain>
    </source>
</reference>
<proteinExistence type="predicted"/>
<evidence type="ECO:0000313" key="1">
    <source>
        <dbReference type="EMBL" id="GIQ80071.1"/>
    </source>
</evidence>